<dbReference type="Proteomes" id="UP001174050">
    <property type="component" value="Unassembled WGS sequence"/>
</dbReference>
<dbReference type="Pfam" id="PF05175">
    <property type="entry name" value="MTS"/>
    <property type="match status" value="1"/>
</dbReference>
<keyword evidence="3" id="KW-0808">Transferase</keyword>
<comment type="caution">
    <text evidence="6">The sequence shown here is derived from an EMBL/GenBank/DDBJ whole genome shotgun (WGS) entry which is preliminary data.</text>
</comment>
<dbReference type="InterPro" id="IPR004557">
    <property type="entry name" value="PrmC-related"/>
</dbReference>
<dbReference type="PROSITE" id="PS00092">
    <property type="entry name" value="N6_MTASE"/>
    <property type="match status" value="1"/>
</dbReference>
<dbReference type="GO" id="GO:0032259">
    <property type="term" value="P:methylation"/>
    <property type="evidence" value="ECO:0007669"/>
    <property type="project" value="UniProtKB-KW"/>
</dbReference>
<keyword evidence="4" id="KW-0949">S-adenosyl-L-methionine</keyword>
<dbReference type="InterPro" id="IPR007848">
    <property type="entry name" value="Small_mtfrase_dom"/>
</dbReference>
<proteinExistence type="inferred from homology"/>
<dbReference type="PANTHER" id="PTHR45875:SF1">
    <property type="entry name" value="METHYLTRANSFERASE N6AMT1"/>
    <property type="match status" value="1"/>
</dbReference>
<evidence type="ECO:0000256" key="1">
    <source>
        <dbReference type="ARBA" id="ARBA00006149"/>
    </source>
</evidence>
<dbReference type="CDD" id="cd02440">
    <property type="entry name" value="AdoMet_MTases"/>
    <property type="match status" value="1"/>
</dbReference>
<dbReference type="RefSeq" id="WP_290110117.1">
    <property type="nucleotide sequence ID" value="NZ_JAUEPL010000004.1"/>
</dbReference>
<evidence type="ECO:0000259" key="5">
    <source>
        <dbReference type="Pfam" id="PF05175"/>
    </source>
</evidence>
<protein>
    <submittedName>
        <fullName evidence="6">Methyltransferase</fullName>
    </submittedName>
</protein>
<name>A0ABT7Z1B7_9ACTN</name>
<evidence type="ECO:0000313" key="6">
    <source>
        <dbReference type="EMBL" id="MDN3293263.1"/>
    </source>
</evidence>
<sequence>MRLLRPRGVYAPQEDTELLAEAVRSELCGVRRRTRPDVLDVGTGTGALAVLAAQCGAARVTAVDVSWRAVLAARLNARRLGLPITVHHGDLTTPVKGRRFDLILSNPPYVVSPGRARGADRSWNAGADGRQVLDRLCADAPGLLRDDGVLLLVQSSLCGVEPTLDRLEEGGLSARVELRSTIPFGPVMARHAEWLEQRGLIAPGQRKEDLVVIRAQRT</sequence>
<evidence type="ECO:0000256" key="3">
    <source>
        <dbReference type="ARBA" id="ARBA00022679"/>
    </source>
</evidence>
<gene>
    <name evidence="6" type="ORF">QWM81_04195</name>
</gene>
<comment type="similarity">
    <text evidence="1">Belongs to the eukaryotic/archaeal PrmC-related family.</text>
</comment>
<keyword evidence="2 6" id="KW-0489">Methyltransferase</keyword>
<dbReference type="InterPro" id="IPR029063">
    <property type="entry name" value="SAM-dependent_MTases_sf"/>
</dbReference>
<reference evidence="6" key="1">
    <citation type="submission" date="2023-06" db="EMBL/GenBank/DDBJ databases">
        <title>WGS-Sequencing of Streptomyces ficellus isolate 21 collected from sand in Gara Djebilet Iron Mine in Algeria.</title>
        <authorList>
            <person name="Zegers G.P."/>
            <person name="Gomez A."/>
            <person name="Gueddou A."/>
            <person name="Zahara A.F."/>
            <person name="Worth M."/>
            <person name="Sevigny J.L."/>
            <person name="Tisa L."/>
        </authorList>
    </citation>
    <scope>NUCLEOTIDE SEQUENCE</scope>
    <source>
        <strain evidence="6">AS11</strain>
    </source>
</reference>
<dbReference type="InterPro" id="IPR052190">
    <property type="entry name" value="Euk-Arch_PrmC-MTase"/>
</dbReference>
<dbReference type="EMBL" id="JAUEPL010000004">
    <property type="protein sequence ID" value="MDN3293263.1"/>
    <property type="molecule type" value="Genomic_DNA"/>
</dbReference>
<dbReference type="SUPFAM" id="SSF53335">
    <property type="entry name" value="S-adenosyl-L-methionine-dependent methyltransferases"/>
    <property type="match status" value="1"/>
</dbReference>
<evidence type="ECO:0000256" key="2">
    <source>
        <dbReference type="ARBA" id="ARBA00022603"/>
    </source>
</evidence>
<feature type="domain" description="Methyltransferase small" evidence="5">
    <location>
        <begin position="16"/>
        <end position="166"/>
    </location>
</feature>
<dbReference type="PANTHER" id="PTHR45875">
    <property type="entry name" value="METHYLTRANSFERASE N6AMT1"/>
    <property type="match status" value="1"/>
</dbReference>
<dbReference type="NCBIfam" id="TIGR00537">
    <property type="entry name" value="hemK_rel_arch"/>
    <property type="match status" value="1"/>
</dbReference>
<accession>A0ABT7Z1B7</accession>
<dbReference type="InterPro" id="IPR002052">
    <property type="entry name" value="DNA_methylase_N6_adenine_CS"/>
</dbReference>
<evidence type="ECO:0000256" key="4">
    <source>
        <dbReference type="ARBA" id="ARBA00022691"/>
    </source>
</evidence>
<organism evidence="6 7">
    <name type="scientific">Streptomyces ficellus</name>
    <dbReference type="NCBI Taxonomy" id="1977088"/>
    <lineage>
        <taxon>Bacteria</taxon>
        <taxon>Bacillati</taxon>
        <taxon>Actinomycetota</taxon>
        <taxon>Actinomycetes</taxon>
        <taxon>Kitasatosporales</taxon>
        <taxon>Streptomycetaceae</taxon>
        <taxon>Streptomyces</taxon>
    </lineage>
</organism>
<dbReference type="GO" id="GO:0008168">
    <property type="term" value="F:methyltransferase activity"/>
    <property type="evidence" value="ECO:0007669"/>
    <property type="project" value="UniProtKB-KW"/>
</dbReference>
<evidence type="ECO:0000313" key="7">
    <source>
        <dbReference type="Proteomes" id="UP001174050"/>
    </source>
</evidence>
<dbReference type="Gene3D" id="3.40.50.150">
    <property type="entry name" value="Vaccinia Virus protein VP39"/>
    <property type="match status" value="1"/>
</dbReference>
<keyword evidence="7" id="KW-1185">Reference proteome</keyword>